<protein>
    <submittedName>
        <fullName evidence="3">Uncharacterized protein LOC101850143</fullName>
    </submittedName>
</protein>
<gene>
    <name evidence="3" type="primary">LOC101850143</name>
</gene>
<accession>A0ABM0JFC9</accession>
<keyword evidence="1" id="KW-0732">Signal</keyword>
<evidence type="ECO:0000313" key="2">
    <source>
        <dbReference type="Proteomes" id="UP000694888"/>
    </source>
</evidence>
<dbReference type="RefSeq" id="XP_005092417.1">
    <property type="nucleotide sequence ID" value="XM_005092360.3"/>
</dbReference>
<keyword evidence="2" id="KW-1185">Reference proteome</keyword>
<sequence>MAGLSGNLLFSALCILWLAAVDSKPSQARSVPLTGSLQADGILEATGKRQEPELDYHDYTHCMFFNGTRWNKNTYSQYYDEFKPTHDLIAPANLETDPHSKIESDYWYNYFFWYNAFYYHDIQSIPEPDFSSNYEFEPAYHDPVWDYWRHYWKAHFQALRPKPKECTDDVLDFFNSNNIRPVNEYDIYVG</sequence>
<reference evidence="3" key="1">
    <citation type="submission" date="2025-08" db="UniProtKB">
        <authorList>
            <consortium name="RefSeq"/>
        </authorList>
    </citation>
    <scope>IDENTIFICATION</scope>
</reference>
<evidence type="ECO:0000256" key="1">
    <source>
        <dbReference type="SAM" id="SignalP"/>
    </source>
</evidence>
<evidence type="ECO:0000313" key="3">
    <source>
        <dbReference type="RefSeq" id="XP_005092417.1"/>
    </source>
</evidence>
<organism evidence="2 3">
    <name type="scientific">Aplysia californica</name>
    <name type="common">California sea hare</name>
    <dbReference type="NCBI Taxonomy" id="6500"/>
    <lineage>
        <taxon>Eukaryota</taxon>
        <taxon>Metazoa</taxon>
        <taxon>Spiralia</taxon>
        <taxon>Lophotrochozoa</taxon>
        <taxon>Mollusca</taxon>
        <taxon>Gastropoda</taxon>
        <taxon>Heterobranchia</taxon>
        <taxon>Euthyneura</taxon>
        <taxon>Tectipleura</taxon>
        <taxon>Aplysiida</taxon>
        <taxon>Aplysioidea</taxon>
        <taxon>Aplysiidae</taxon>
        <taxon>Aplysia</taxon>
    </lineage>
</organism>
<name>A0ABM0JFC9_APLCA</name>
<feature type="chain" id="PRO_5046690855" evidence="1">
    <location>
        <begin position="24"/>
        <end position="190"/>
    </location>
</feature>
<dbReference type="GeneID" id="101850143"/>
<proteinExistence type="predicted"/>
<dbReference type="Proteomes" id="UP000694888">
    <property type="component" value="Unplaced"/>
</dbReference>
<feature type="signal peptide" evidence="1">
    <location>
        <begin position="1"/>
        <end position="23"/>
    </location>
</feature>